<proteinExistence type="predicted"/>
<dbReference type="EMBL" id="CP093326">
    <property type="protein sequence ID" value="UNK46920.1"/>
    <property type="molecule type" value="Genomic_DNA"/>
</dbReference>
<dbReference type="CDD" id="cd00531">
    <property type="entry name" value="NTF2_like"/>
    <property type="match status" value="1"/>
</dbReference>
<sequence length="183" mass="21492">MLTREEKIQNLLDRQDILDCINRYTRALDRHDDELLASVFHTDAIDNHGEWIGGRDEFVQWANYVCHNHLNAHMHHVTSHTCELDGDTANTETYVLYIHRYKDGKVVQMAGGRYVDRFEKRDGEWKIAMRRLIMDFRVLADGSIFGEWDGYEKGTQDKSDFSYRRPLELPMEMLDKLAAKARA</sequence>
<dbReference type="SUPFAM" id="SSF54427">
    <property type="entry name" value="NTF2-like"/>
    <property type="match status" value="1"/>
</dbReference>
<evidence type="ECO:0000313" key="3">
    <source>
        <dbReference type="Proteomes" id="UP000829069"/>
    </source>
</evidence>
<feature type="domain" description="SnoaL-like" evidence="1">
    <location>
        <begin position="10"/>
        <end position="131"/>
    </location>
</feature>
<protein>
    <submittedName>
        <fullName evidence="2">Nuclear transport factor 2 family protein</fullName>
    </submittedName>
</protein>
<accession>A0ABY3W996</accession>
<dbReference type="Proteomes" id="UP000829069">
    <property type="component" value="Chromosome"/>
</dbReference>
<reference evidence="2 3" key="1">
    <citation type="submission" date="2022-03" db="EMBL/GenBank/DDBJ databases">
        <title>Isotopic signatures of nitrous oxide derived from detoxification processes.</title>
        <authorList>
            <person name="Behrendt U."/>
            <person name="Buchen C."/>
            <person name="Well R."/>
            <person name="Ulrich A."/>
            <person name="Rohe L."/>
            <person name="Kolb S."/>
            <person name="Schloter M."/>
            <person name="Horn M.A."/>
            <person name="Augustin J."/>
        </authorList>
    </citation>
    <scope>NUCLEOTIDE SEQUENCE [LARGE SCALE GENOMIC DNA]</scope>
    <source>
        <strain evidence="2 3">S4-C24</strain>
    </source>
</reference>
<dbReference type="Gene3D" id="3.10.450.50">
    <property type="match status" value="1"/>
</dbReference>
<dbReference type="RefSeq" id="WP_241914793.1">
    <property type="nucleotide sequence ID" value="NZ_CP093326.1"/>
</dbReference>
<gene>
    <name evidence="2" type="ORF">MNQ99_06090</name>
</gene>
<dbReference type="InterPro" id="IPR032710">
    <property type="entry name" value="NTF2-like_dom_sf"/>
</dbReference>
<dbReference type="Pfam" id="PF13577">
    <property type="entry name" value="SnoaL_4"/>
    <property type="match status" value="1"/>
</dbReference>
<name>A0ABY3W996_9MICC</name>
<keyword evidence="3" id="KW-1185">Reference proteome</keyword>
<organism evidence="2 3">
    <name type="scientific">Arthrobacter sulfonylureivorans</name>
    <dbReference type="NCBI Taxonomy" id="2486855"/>
    <lineage>
        <taxon>Bacteria</taxon>
        <taxon>Bacillati</taxon>
        <taxon>Actinomycetota</taxon>
        <taxon>Actinomycetes</taxon>
        <taxon>Micrococcales</taxon>
        <taxon>Micrococcaceae</taxon>
        <taxon>Arthrobacter</taxon>
    </lineage>
</organism>
<dbReference type="InterPro" id="IPR037401">
    <property type="entry name" value="SnoaL-like"/>
</dbReference>
<evidence type="ECO:0000313" key="2">
    <source>
        <dbReference type="EMBL" id="UNK46920.1"/>
    </source>
</evidence>
<evidence type="ECO:0000259" key="1">
    <source>
        <dbReference type="Pfam" id="PF13577"/>
    </source>
</evidence>